<dbReference type="PROSITE" id="PS00059">
    <property type="entry name" value="ADH_ZINC"/>
    <property type="match status" value="1"/>
</dbReference>
<dbReference type="InterPro" id="IPR013149">
    <property type="entry name" value="ADH-like_C"/>
</dbReference>
<feature type="non-terminal residue" evidence="7">
    <location>
        <position position="290"/>
    </location>
</feature>
<dbReference type="InterPro" id="IPR011032">
    <property type="entry name" value="GroES-like_sf"/>
</dbReference>
<keyword evidence="5" id="KW-0560">Oxidoreductase</keyword>
<sequence length="290" mass="30797">MRAMVVGKWGEAFKIEDRPDPQPAPGEAVMKVRAAGVGLTLVTMRTGIFGGTAPRIMGHELGGDIIAVGDGVENVKIGQRCAVYFYLNCGHCRWCRNGRETLCENHGGYVGVHRDGGYAEFVSLPSENFLPIPDNLDYEGAAIAADAVNTPWHCMRERAQINPHDDVMLVGAGGGVGIHGVQVAKVFGARVIAVDISEEKLELASKWGADEVVNFRAIEDLAAEAKRLTDGKGVDAAIDFVGKPETFQACIDGLAVGGRAVVIGAQPGDVKINPVNLVITEQIVTGSRHS</sequence>
<protein>
    <recommendedName>
        <fullName evidence="6">Enoyl reductase (ER) domain-containing protein</fullName>
    </recommendedName>
</protein>
<gene>
    <name evidence="7" type="ORF">METZ01_LOCUS330452</name>
</gene>
<reference evidence="7" key="1">
    <citation type="submission" date="2018-05" db="EMBL/GenBank/DDBJ databases">
        <authorList>
            <person name="Lanie J.A."/>
            <person name="Ng W.-L."/>
            <person name="Kazmierczak K.M."/>
            <person name="Andrzejewski T.M."/>
            <person name="Davidsen T.M."/>
            <person name="Wayne K.J."/>
            <person name="Tettelin H."/>
            <person name="Glass J.I."/>
            <person name="Rusch D."/>
            <person name="Podicherti R."/>
            <person name="Tsui H.-C.T."/>
            <person name="Winkler M.E."/>
        </authorList>
    </citation>
    <scope>NUCLEOTIDE SEQUENCE</scope>
</reference>
<dbReference type="PANTHER" id="PTHR42940:SF8">
    <property type="entry name" value="VACUOLAR PROTEIN SORTING-ASSOCIATED PROTEIN 11"/>
    <property type="match status" value="1"/>
</dbReference>
<proteinExistence type="inferred from homology"/>
<keyword evidence="4" id="KW-0862">Zinc</keyword>
<dbReference type="GO" id="GO:0008270">
    <property type="term" value="F:zinc ion binding"/>
    <property type="evidence" value="ECO:0007669"/>
    <property type="project" value="InterPro"/>
</dbReference>
<organism evidence="7">
    <name type="scientific">marine metagenome</name>
    <dbReference type="NCBI Taxonomy" id="408172"/>
    <lineage>
        <taxon>unclassified sequences</taxon>
        <taxon>metagenomes</taxon>
        <taxon>ecological metagenomes</taxon>
    </lineage>
</organism>
<evidence type="ECO:0000259" key="6">
    <source>
        <dbReference type="SMART" id="SM00829"/>
    </source>
</evidence>
<evidence type="ECO:0000256" key="2">
    <source>
        <dbReference type="ARBA" id="ARBA00008072"/>
    </source>
</evidence>
<dbReference type="Gene3D" id="3.90.180.10">
    <property type="entry name" value="Medium-chain alcohol dehydrogenases, catalytic domain"/>
    <property type="match status" value="1"/>
</dbReference>
<dbReference type="Pfam" id="PF00107">
    <property type="entry name" value="ADH_zinc_N"/>
    <property type="match status" value="1"/>
</dbReference>
<accession>A0A382PYA1</accession>
<feature type="domain" description="Enoyl reductase (ER)" evidence="6">
    <location>
        <begin position="10"/>
        <end position="289"/>
    </location>
</feature>
<dbReference type="SMART" id="SM00829">
    <property type="entry name" value="PKS_ER"/>
    <property type="match status" value="1"/>
</dbReference>
<dbReference type="AlphaFoldDB" id="A0A382PYA1"/>
<evidence type="ECO:0000256" key="1">
    <source>
        <dbReference type="ARBA" id="ARBA00001947"/>
    </source>
</evidence>
<dbReference type="PANTHER" id="PTHR42940">
    <property type="entry name" value="ALCOHOL DEHYDROGENASE 1-RELATED"/>
    <property type="match status" value="1"/>
</dbReference>
<comment type="cofactor">
    <cofactor evidence="1">
        <name>Zn(2+)</name>
        <dbReference type="ChEBI" id="CHEBI:29105"/>
    </cofactor>
</comment>
<evidence type="ECO:0000313" key="7">
    <source>
        <dbReference type="EMBL" id="SVC77598.1"/>
    </source>
</evidence>
<evidence type="ECO:0000256" key="4">
    <source>
        <dbReference type="ARBA" id="ARBA00022833"/>
    </source>
</evidence>
<dbReference type="Pfam" id="PF08240">
    <property type="entry name" value="ADH_N"/>
    <property type="match status" value="1"/>
</dbReference>
<name>A0A382PYA1_9ZZZZ</name>
<comment type="similarity">
    <text evidence="2">Belongs to the zinc-containing alcohol dehydrogenase family.</text>
</comment>
<dbReference type="GO" id="GO:0005737">
    <property type="term" value="C:cytoplasm"/>
    <property type="evidence" value="ECO:0007669"/>
    <property type="project" value="TreeGrafter"/>
</dbReference>
<evidence type="ECO:0000256" key="5">
    <source>
        <dbReference type="ARBA" id="ARBA00023002"/>
    </source>
</evidence>
<dbReference type="InterPro" id="IPR020843">
    <property type="entry name" value="ER"/>
</dbReference>
<dbReference type="InterPro" id="IPR036291">
    <property type="entry name" value="NAD(P)-bd_dom_sf"/>
</dbReference>
<dbReference type="SUPFAM" id="SSF50129">
    <property type="entry name" value="GroES-like"/>
    <property type="match status" value="1"/>
</dbReference>
<dbReference type="SUPFAM" id="SSF51735">
    <property type="entry name" value="NAD(P)-binding Rossmann-fold domains"/>
    <property type="match status" value="1"/>
</dbReference>
<dbReference type="InterPro" id="IPR013154">
    <property type="entry name" value="ADH-like_N"/>
</dbReference>
<dbReference type="GO" id="GO:0004022">
    <property type="term" value="F:alcohol dehydrogenase (NAD+) activity"/>
    <property type="evidence" value="ECO:0007669"/>
    <property type="project" value="TreeGrafter"/>
</dbReference>
<keyword evidence="3" id="KW-0479">Metal-binding</keyword>
<dbReference type="EMBL" id="UINC01110235">
    <property type="protein sequence ID" value="SVC77598.1"/>
    <property type="molecule type" value="Genomic_DNA"/>
</dbReference>
<evidence type="ECO:0000256" key="3">
    <source>
        <dbReference type="ARBA" id="ARBA00022723"/>
    </source>
</evidence>
<dbReference type="InterPro" id="IPR002328">
    <property type="entry name" value="ADH_Zn_CS"/>
</dbReference>